<accession>A0A163BGR7</accession>
<evidence type="ECO:0000313" key="2">
    <source>
        <dbReference type="EMBL" id="OAD81481.1"/>
    </source>
</evidence>
<feature type="compositionally biased region" description="Basic residues" evidence="1">
    <location>
        <begin position="247"/>
        <end position="269"/>
    </location>
</feature>
<sequence length="365" mass="40908">MSSEFMLQFYEPHRVYWRGRWKASGNTWVCVRPVIVNTQKPRWSSDSHEFLSCHEWPVELATRVSPLSVFPCITGCFLSSLLVGAAGIFLSVASASGVFLPVGLLLPTGRPFPPTSGPVISRQWTYYLPQIGLFILRPTAHFSSIEPFIPLAGLLLPVASINNQFASTAEQNGSIPATKLLAIACLLGTSSKADTAHQKPNKGRKRKGQTGQQHWPKMRARSEANPTHHKPNKGHQRKGQTGQQQRPKMRARSKANPAHHKPNKGHQRKGQTGQQQRPKMRARSEANPAYHKPNKGRQRKGQTGQQHRTKMWSRSGTNQVKVHFYVHVQVHVQVQFLSKWPNNVHSEEQTPLPTTGSILPMNLAR</sequence>
<dbReference type="AlphaFoldDB" id="A0A163BGR7"/>
<feature type="region of interest" description="Disordered" evidence="1">
    <location>
        <begin position="192"/>
        <end position="313"/>
    </location>
</feature>
<dbReference type="EMBL" id="KV440971">
    <property type="protein sequence ID" value="OAD81481.1"/>
    <property type="molecule type" value="Genomic_DNA"/>
</dbReference>
<reference evidence="3" key="1">
    <citation type="submission" date="2015-06" db="EMBL/GenBank/DDBJ databases">
        <title>Expansion of signal transduction pathways in fungi by whole-genome duplication.</title>
        <authorList>
            <consortium name="DOE Joint Genome Institute"/>
            <person name="Corrochano L.M."/>
            <person name="Kuo A."/>
            <person name="Marcet-Houben M."/>
            <person name="Polaino S."/>
            <person name="Salamov A."/>
            <person name="Villalobos J.M."/>
            <person name="Alvarez M.I."/>
            <person name="Avalos J."/>
            <person name="Benito E.P."/>
            <person name="Benoit I."/>
            <person name="Burger G."/>
            <person name="Camino L.P."/>
            <person name="Canovas D."/>
            <person name="Cerda-Olmedo E."/>
            <person name="Cheng J.-F."/>
            <person name="Dominguez A."/>
            <person name="Elias M."/>
            <person name="Eslava A.P."/>
            <person name="Glaser F."/>
            <person name="Grimwood J."/>
            <person name="Gutierrez G."/>
            <person name="Heitman J."/>
            <person name="Henrissat B."/>
            <person name="Iturriaga E.A."/>
            <person name="Lang B.F."/>
            <person name="Lavin J.L."/>
            <person name="Lee S."/>
            <person name="Li W."/>
            <person name="Lindquist E."/>
            <person name="Lopez-Garcia S."/>
            <person name="Luque E.M."/>
            <person name="Marcos A.T."/>
            <person name="Martin J."/>
            <person name="McCluskey K."/>
            <person name="Medina H.R."/>
            <person name="Miralles-Duran A."/>
            <person name="Miyazaki A."/>
            <person name="Munoz-Torres E."/>
            <person name="Oguiza J.A."/>
            <person name="Ohm R."/>
            <person name="Olmedo M."/>
            <person name="Orejas M."/>
            <person name="Ortiz-Castellanos L."/>
            <person name="Pisabarro A.G."/>
            <person name="Rodriguez-Romero J."/>
            <person name="Ruiz-Herrera J."/>
            <person name="Ruiz-Vazquez R."/>
            <person name="Sanz C."/>
            <person name="Schackwitz W."/>
            <person name="Schmutz J."/>
            <person name="Shahriari M."/>
            <person name="Shelest E."/>
            <person name="Silva-Franco F."/>
            <person name="Soanes D."/>
            <person name="Syed K."/>
            <person name="Tagua V.G."/>
            <person name="Talbot N.J."/>
            <person name="Thon M."/>
            <person name="De vries R.P."/>
            <person name="Wiebenga A."/>
            <person name="Yadav J.S."/>
            <person name="Braun E.L."/>
            <person name="Baker S."/>
            <person name="Garre V."/>
            <person name="Horwitz B."/>
            <person name="Torres-Martinez S."/>
            <person name="Idnurm A."/>
            <person name="Herrera-Estrella A."/>
            <person name="Gabaldon T."/>
            <person name="Grigoriev I.V."/>
        </authorList>
    </citation>
    <scope>NUCLEOTIDE SEQUENCE [LARGE SCALE GENOMIC DNA]</scope>
    <source>
        <strain evidence="3">NRRL 1555(-)</strain>
    </source>
</reference>
<protein>
    <submittedName>
        <fullName evidence="2">Uncharacterized protein</fullName>
    </submittedName>
</protein>
<dbReference type="VEuPathDB" id="FungiDB:PHYBLDRAFT_139028"/>
<dbReference type="GeneID" id="28991045"/>
<dbReference type="Proteomes" id="UP000077315">
    <property type="component" value="Unassembled WGS sequence"/>
</dbReference>
<evidence type="ECO:0000256" key="1">
    <source>
        <dbReference type="SAM" id="MobiDB-lite"/>
    </source>
</evidence>
<name>A0A163BGR7_PHYB8</name>
<keyword evidence="3" id="KW-1185">Reference proteome</keyword>
<proteinExistence type="predicted"/>
<evidence type="ECO:0000313" key="3">
    <source>
        <dbReference type="Proteomes" id="UP000077315"/>
    </source>
</evidence>
<feature type="compositionally biased region" description="Basic residues" evidence="1">
    <location>
        <begin position="199"/>
        <end position="208"/>
    </location>
</feature>
<organism evidence="2 3">
    <name type="scientific">Phycomyces blakesleeanus (strain ATCC 8743b / DSM 1359 / FGSC 10004 / NBRC 33097 / NRRL 1555)</name>
    <dbReference type="NCBI Taxonomy" id="763407"/>
    <lineage>
        <taxon>Eukaryota</taxon>
        <taxon>Fungi</taxon>
        <taxon>Fungi incertae sedis</taxon>
        <taxon>Mucoromycota</taxon>
        <taxon>Mucoromycotina</taxon>
        <taxon>Mucoromycetes</taxon>
        <taxon>Mucorales</taxon>
        <taxon>Phycomycetaceae</taxon>
        <taxon>Phycomyces</taxon>
    </lineage>
</organism>
<dbReference type="InParanoid" id="A0A163BGR7"/>
<gene>
    <name evidence="2" type="ORF">PHYBLDRAFT_139028</name>
</gene>
<feature type="compositionally biased region" description="Basic residues" evidence="1">
    <location>
        <begin position="227"/>
        <end position="238"/>
    </location>
</feature>
<dbReference type="RefSeq" id="XP_018299521.1">
    <property type="nucleotide sequence ID" value="XM_018430139.1"/>
</dbReference>